<dbReference type="Proteomes" id="UP000371423">
    <property type="component" value="Unassembled WGS sequence"/>
</dbReference>
<evidence type="ECO:0000313" key="3">
    <source>
        <dbReference type="Proteomes" id="UP000371423"/>
    </source>
</evidence>
<comment type="caution">
    <text evidence="1">The sequence shown here is derived from an EMBL/GenBank/DDBJ whole genome shotgun (WGS) entry which is preliminary data.</text>
</comment>
<dbReference type="EMBL" id="VDFO01000004">
    <property type="protein sequence ID" value="MQS96617.1"/>
    <property type="molecule type" value="Genomic_DNA"/>
</dbReference>
<dbReference type="RefSeq" id="WP_153386647.1">
    <property type="nucleotide sequence ID" value="NZ_VDFO01000004.1"/>
</dbReference>
<keyword evidence="3" id="KW-1185">Reference proteome</keyword>
<name>A0A5P0ZSM1_9LACO</name>
<proteinExistence type="predicted"/>
<protein>
    <submittedName>
        <fullName evidence="1">Sigma-70 family RNA polymerase sigma factor</fullName>
    </submittedName>
</protein>
<dbReference type="EMBL" id="VDFP01000032">
    <property type="protein sequence ID" value="MQS76921.1"/>
    <property type="molecule type" value="Genomic_DNA"/>
</dbReference>
<accession>A0A5P0ZSM1</accession>
<evidence type="ECO:0000313" key="2">
    <source>
        <dbReference type="EMBL" id="MQS96617.1"/>
    </source>
</evidence>
<gene>
    <name evidence="2" type="ORF">FHL05_01765</name>
    <name evidence="1" type="ORF">FHL06_11270</name>
</gene>
<organism evidence="1 4">
    <name type="scientific">Companilactobacillus halodurans</name>
    <dbReference type="NCBI Taxonomy" id="2584183"/>
    <lineage>
        <taxon>Bacteria</taxon>
        <taxon>Bacillati</taxon>
        <taxon>Bacillota</taxon>
        <taxon>Bacilli</taxon>
        <taxon>Lactobacillales</taxon>
        <taxon>Lactobacillaceae</taxon>
        <taxon>Companilactobacillus</taxon>
    </lineage>
</organism>
<evidence type="ECO:0000313" key="1">
    <source>
        <dbReference type="EMBL" id="MQS76921.1"/>
    </source>
</evidence>
<dbReference type="OrthoDB" id="2248780at2"/>
<dbReference type="Proteomes" id="UP000414364">
    <property type="component" value="Unassembled WGS sequence"/>
</dbReference>
<evidence type="ECO:0000313" key="4">
    <source>
        <dbReference type="Proteomes" id="UP000414364"/>
    </source>
</evidence>
<sequence length="163" mass="20014">MNLELGFEEALKNQRLIHGVLKRVHIYPTRVDYEDYFQEGLILYAQTYVDYCQKNNDLTKFNVYVYQKLTWRMLDWLRQEKRYTEFHSLEEYDFQQVPEKALTSVLEFVNYRDLSVLERIILQEYFINGLPLVILSKQYKKTTRALRYCRDRLLKKLRVMYEV</sequence>
<dbReference type="AlphaFoldDB" id="A0A5P0ZSM1"/>
<reference evidence="3 4" key="1">
    <citation type="journal article" date="2019" name="Syst. Appl. Microbiol.">
        <title>Polyphasic characterization of two novel Lactobacillus spp. isolated from blown salami packages: Description of Lactobacillus halodurans sp. nov. and Lactobacillus salsicarnum sp. nov.</title>
        <authorList>
            <person name="Schuster J.A."/>
            <person name="Klingl A."/>
            <person name="Vogel R.F."/>
            <person name="Ehrmann M.A."/>
        </authorList>
    </citation>
    <scope>NUCLEOTIDE SEQUENCE [LARGE SCALE GENOMIC DNA]</scope>
    <source>
        <strain evidence="2 3">TMW 1.1920</strain>
        <strain evidence="1 4">TMW 1.2172</strain>
    </source>
</reference>